<comment type="caution">
    <text evidence="1">The sequence shown here is derived from an EMBL/GenBank/DDBJ whole genome shotgun (WGS) entry which is preliminary data.</text>
</comment>
<accession>A0A1V9ZHG7</accession>
<gene>
    <name evidence="1" type="ORF">THRCLA_21936</name>
</gene>
<dbReference type="AlphaFoldDB" id="A0A1V9ZHG7"/>
<dbReference type="Proteomes" id="UP000243217">
    <property type="component" value="Unassembled WGS sequence"/>
</dbReference>
<evidence type="ECO:0000313" key="1">
    <source>
        <dbReference type="EMBL" id="OQR97435.1"/>
    </source>
</evidence>
<dbReference type="EMBL" id="JNBS01001912">
    <property type="protein sequence ID" value="OQR97435.1"/>
    <property type="molecule type" value="Genomic_DNA"/>
</dbReference>
<protein>
    <submittedName>
        <fullName evidence="1">Uncharacterized protein</fullName>
    </submittedName>
</protein>
<organism evidence="1 2">
    <name type="scientific">Thraustotheca clavata</name>
    <dbReference type="NCBI Taxonomy" id="74557"/>
    <lineage>
        <taxon>Eukaryota</taxon>
        <taxon>Sar</taxon>
        <taxon>Stramenopiles</taxon>
        <taxon>Oomycota</taxon>
        <taxon>Saprolegniomycetes</taxon>
        <taxon>Saprolegniales</taxon>
        <taxon>Achlyaceae</taxon>
        <taxon>Thraustotheca</taxon>
    </lineage>
</organism>
<sequence>MDSITSVSLLKEYAIKLNKSAVEAKVQALKSSIAKKKPSQRLTLEQQLYLLNEATEKAQKGTWSTSQAAFVEANSRMDNVNESLTYSSENIQEALHVMKNVTRHLKELSMSMEGEDCFYRKKKDGVEMEK</sequence>
<reference evidence="1 2" key="1">
    <citation type="journal article" date="2014" name="Genome Biol. Evol.">
        <title>The secreted proteins of Achlya hypogyna and Thraustotheca clavata identify the ancestral oomycete secretome and reveal gene acquisitions by horizontal gene transfer.</title>
        <authorList>
            <person name="Misner I."/>
            <person name="Blouin N."/>
            <person name="Leonard G."/>
            <person name="Richards T.A."/>
            <person name="Lane C.E."/>
        </authorList>
    </citation>
    <scope>NUCLEOTIDE SEQUENCE [LARGE SCALE GENOMIC DNA]</scope>
    <source>
        <strain evidence="1 2">ATCC 34112</strain>
    </source>
</reference>
<keyword evidence="2" id="KW-1185">Reference proteome</keyword>
<proteinExistence type="predicted"/>
<dbReference type="OrthoDB" id="72597at2759"/>
<evidence type="ECO:0000313" key="2">
    <source>
        <dbReference type="Proteomes" id="UP000243217"/>
    </source>
</evidence>
<name>A0A1V9ZHG7_9STRA</name>